<gene>
    <name evidence="3" type="ORF">Tci_029184</name>
</gene>
<dbReference type="EMBL" id="BKCJ010003791">
    <property type="protein sequence ID" value="GEU57206.1"/>
    <property type="molecule type" value="Genomic_DNA"/>
</dbReference>
<comment type="similarity">
    <text evidence="1">Belongs to the peptidase A1 family.</text>
</comment>
<dbReference type="InterPro" id="IPR001461">
    <property type="entry name" value="Aspartic_peptidase_A1"/>
</dbReference>
<dbReference type="InterPro" id="IPR021109">
    <property type="entry name" value="Peptidase_aspartic_dom_sf"/>
</dbReference>
<dbReference type="InterPro" id="IPR032861">
    <property type="entry name" value="TAXi_N"/>
</dbReference>
<protein>
    <submittedName>
        <fullName evidence="3">Aspartic proteinase-like protein 2</fullName>
    </submittedName>
</protein>
<evidence type="ECO:0000313" key="3">
    <source>
        <dbReference type="EMBL" id="GEU57206.1"/>
    </source>
</evidence>
<proteinExistence type="inferred from homology"/>
<evidence type="ECO:0000259" key="2">
    <source>
        <dbReference type="PROSITE" id="PS51767"/>
    </source>
</evidence>
<reference evidence="3" key="1">
    <citation type="journal article" date="2019" name="Sci. Rep.">
        <title>Draft genome of Tanacetum cinerariifolium, the natural source of mosquito coil.</title>
        <authorList>
            <person name="Yamashiro T."/>
            <person name="Shiraishi A."/>
            <person name="Satake H."/>
            <person name="Nakayama K."/>
        </authorList>
    </citation>
    <scope>NUCLEOTIDE SEQUENCE</scope>
</reference>
<dbReference type="SUPFAM" id="SSF50630">
    <property type="entry name" value="Acid proteases"/>
    <property type="match status" value="1"/>
</dbReference>
<name>A0A6L2L6F5_TANCI</name>
<dbReference type="Pfam" id="PF14543">
    <property type="entry name" value="TAXi_N"/>
    <property type="match status" value="1"/>
</dbReference>
<sequence length="212" mass="23489">MISFIESWLLSMTPIKKLLLRMLKKSKPQENGMLQRQIGGEEKGGIPGSIVARITTTLSFFGIVVTMILQGMVVLCKYPLSLKLERDFPHGDQMKLPELRDRDILRHFQLGSPPKESYVQFDNGSDVLWANCKDCKGCSTSSGLKIPIPMVLYDPLSSSTSSLISCLDKTCSFGNESSDAGYGKHNRCIYSFKYGDGSATSGYFVSDVVHLE</sequence>
<dbReference type="PANTHER" id="PTHR13683">
    <property type="entry name" value="ASPARTYL PROTEASES"/>
    <property type="match status" value="1"/>
</dbReference>
<dbReference type="AlphaFoldDB" id="A0A6L2L6F5"/>
<evidence type="ECO:0000256" key="1">
    <source>
        <dbReference type="ARBA" id="ARBA00007447"/>
    </source>
</evidence>
<accession>A0A6L2L6F5</accession>
<organism evidence="3">
    <name type="scientific">Tanacetum cinerariifolium</name>
    <name type="common">Dalmatian daisy</name>
    <name type="synonym">Chrysanthemum cinerariifolium</name>
    <dbReference type="NCBI Taxonomy" id="118510"/>
    <lineage>
        <taxon>Eukaryota</taxon>
        <taxon>Viridiplantae</taxon>
        <taxon>Streptophyta</taxon>
        <taxon>Embryophyta</taxon>
        <taxon>Tracheophyta</taxon>
        <taxon>Spermatophyta</taxon>
        <taxon>Magnoliopsida</taxon>
        <taxon>eudicotyledons</taxon>
        <taxon>Gunneridae</taxon>
        <taxon>Pentapetalae</taxon>
        <taxon>asterids</taxon>
        <taxon>campanulids</taxon>
        <taxon>Asterales</taxon>
        <taxon>Asteraceae</taxon>
        <taxon>Asteroideae</taxon>
        <taxon>Anthemideae</taxon>
        <taxon>Anthemidinae</taxon>
        <taxon>Tanacetum</taxon>
    </lineage>
</organism>
<feature type="domain" description="Peptidase A1" evidence="2">
    <location>
        <begin position="104"/>
        <end position="212"/>
    </location>
</feature>
<dbReference type="Gene3D" id="2.40.70.10">
    <property type="entry name" value="Acid Proteases"/>
    <property type="match status" value="1"/>
</dbReference>
<dbReference type="PANTHER" id="PTHR13683:SF794">
    <property type="entry name" value="NEPENTHESIN"/>
    <property type="match status" value="1"/>
</dbReference>
<dbReference type="PROSITE" id="PS51767">
    <property type="entry name" value="PEPTIDASE_A1"/>
    <property type="match status" value="1"/>
</dbReference>
<dbReference type="GO" id="GO:0004190">
    <property type="term" value="F:aspartic-type endopeptidase activity"/>
    <property type="evidence" value="ECO:0007669"/>
    <property type="project" value="InterPro"/>
</dbReference>
<dbReference type="GO" id="GO:0006508">
    <property type="term" value="P:proteolysis"/>
    <property type="evidence" value="ECO:0007669"/>
    <property type="project" value="InterPro"/>
</dbReference>
<comment type="caution">
    <text evidence="3">The sequence shown here is derived from an EMBL/GenBank/DDBJ whole genome shotgun (WGS) entry which is preliminary data.</text>
</comment>
<dbReference type="InterPro" id="IPR033121">
    <property type="entry name" value="PEPTIDASE_A1"/>
</dbReference>